<dbReference type="RefSeq" id="WP_175986079.1">
    <property type="nucleotide sequence ID" value="NZ_JAGTTM010000002.1"/>
</dbReference>
<gene>
    <name evidence="2" type="ORF">KEC56_06520</name>
</gene>
<feature type="domain" description="Thioredoxin" evidence="1">
    <location>
        <begin position="51"/>
        <end position="133"/>
    </location>
</feature>
<dbReference type="CDD" id="cd02947">
    <property type="entry name" value="TRX_family"/>
    <property type="match status" value="1"/>
</dbReference>
<dbReference type="Proteomes" id="UP001139289">
    <property type="component" value="Unassembled WGS sequence"/>
</dbReference>
<dbReference type="InterPro" id="IPR013766">
    <property type="entry name" value="Thioredoxin_domain"/>
</dbReference>
<dbReference type="InterPro" id="IPR036249">
    <property type="entry name" value="Thioredoxin-like_sf"/>
</dbReference>
<dbReference type="Pfam" id="PF00085">
    <property type="entry name" value="Thioredoxin"/>
    <property type="match status" value="1"/>
</dbReference>
<dbReference type="Gene3D" id="3.40.30.10">
    <property type="entry name" value="Glutaredoxin"/>
    <property type="match status" value="1"/>
</dbReference>
<reference evidence="2" key="1">
    <citation type="submission" date="2021-04" db="EMBL/GenBank/DDBJ databases">
        <title>Microbacterium tenobrionis sp. nov. and Microbacterium allomyrinae sp. nov., isolated from larvae of Tenobrio molitor and Allomyrina dichotoma, respectively.</title>
        <authorList>
            <person name="Lee S.D."/>
        </authorList>
    </citation>
    <scope>NUCLEOTIDE SEQUENCE</scope>
    <source>
        <strain evidence="2">YMB-B2</strain>
    </source>
</reference>
<evidence type="ECO:0000259" key="1">
    <source>
        <dbReference type="Pfam" id="PF00085"/>
    </source>
</evidence>
<organism evidence="2 3">
    <name type="scientific">Microbacterium tenebrionis</name>
    <dbReference type="NCBI Taxonomy" id="2830665"/>
    <lineage>
        <taxon>Bacteria</taxon>
        <taxon>Bacillati</taxon>
        <taxon>Actinomycetota</taxon>
        <taxon>Actinomycetes</taxon>
        <taxon>Micrococcales</taxon>
        <taxon>Microbacteriaceae</taxon>
        <taxon>Microbacterium</taxon>
    </lineage>
</organism>
<dbReference type="AlphaFoldDB" id="A0A9X1LNG1"/>
<dbReference type="SUPFAM" id="SSF52833">
    <property type="entry name" value="Thioredoxin-like"/>
    <property type="match status" value="1"/>
</dbReference>
<comment type="caution">
    <text evidence="2">The sequence shown here is derived from an EMBL/GenBank/DDBJ whole genome shotgun (WGS) entry which is preliminary data.</text>
</comment>
<name>A0A9X1LNG1_9MICO</name>
<sequence length="141" mass="14813">MPVSTAIAVAAALLVVATVLGLVLRTGDGRRRAGRGLAVRAEDLPAPLATGATLVQFSTALCARCPQVRRMLTGIAEADPAVTHLDIDLTHRNDLAARYHVLQTPTIFLVDRTGAVVSRWSGVPERTAVVSALRAVTKTAP</sequence>
<keyword evidence="3" id="KW-1185">Reference proteome</keyword>
<proteinExistence type="predicted"/>
<evidence type="ECO:0000313" key="3">
    <source>
        <dbReference type="Proteomes" id="UP001139289"/>
    </source>
</evidence>
<protein>
    <submittedName>
        <fullName evidence="2">Thioredoxin family protein</fullName>
    </submittedName>
</protein>
<dbReference type="EMBL" id="JAGTTM010000002">
    <property type="protein sequence ID" value="MCC2029167.1"/>
    <property type="molecule type" value="Genomic_DNA"/>
</dbReference>
<evidence type="ECO:0000313" key="2">
    <source>
        <dbReference type="EMBL" id="MCC2029167.1"/>
    </source>
</evidence>
<accession>A0A9X1LNG1</accession>